<name>A0A183BWT3_GLOPA</name>
<sequence length="247" mass="27435">MFHFNFGSRFYLKNSEGRDIEMRIHPNPSHSDYVSYIKRDVLFPQIQPADSITVFVEIDVAVETVTTSVDDSCRLSKPCICEHQLGDDYLKLLNDGVLTDFTIRVVQEKDHGNEGGGKSGSSGGAECSTALQPQQNEDVQVREIPVHKAILAARSPVFAAMLQHVDTSESKTGVLEIKDVECGVVKEMLNFIYSGKSSSPEINEIASDLLIAADKYRLEELKTHCEHCLIQAINFENACQLLIIADM</sequence>
<dbReference type="SMART" id="SM00225">
    <property type="entry name" value="BTB"/>
    <property type="match status" value="1"/>
</dbReference>
<evidence type="ECO:0000259" key="2">
    <source>
        <dbReference type="PROSITE" id="PS50097"/>
    </source>
</evidence>
<dbReference type="SUPFAM" id="SSF54695">
    <property type="entry name" value="POZ domain"/>
    <property type="match status" value="1"/>
</dbReference>
<evidence type="ECO:0000313" key="3">
    <source>
        <dbReference type="Proteomes" id="UP000050741"/>
    </source>
</evidence>
<protein>
    <submittedName>
        <fullName evidence="4">BTB domain-containing protein</fullName>
    </submittedName>
</protein>
<dbReference type="InterPro" id="IPR000210">
    <property type="entry name" value="BTB/POZ_dom"/>
</dbReference>
<keyword evidence="3" id="KW-1185">Reference proteome</keyword>
<dbReference type="InterPro" id="IPR011333">
    <property type="entry name" value="SKP1/BTB/POZ_sf"/>
</dbReference>
<feature type="domain" description="BTB" evidence="2">
    <location>
        <begin position="127"/>
        <end position="201"/>
    </location>
</feature>
<dbReference type="Gene3D" id="3.30.710.10">
    <property type="entry name" value="Potassium Channel Kv1.1, Chain A"/>
    <property type="match status" value="1"/>
</dbReference>
<evidence type="ECO:0000313" key="4">
    <source>
        <dbReference type="WBParaSite" id="GPLIN_000507200"/>
    </source>
</evidence>
<dbReference type="Pfam" id="PF00651">
    <property type="entry name" value="BTB"/>
    <property type="match status" value="1"/>
</dbReference>
<evidence type="ECO:0000256" key="1">
    <source>
        <dbReference type="SAM" id="MobiDB-lite"/>
    </source>
</evidence>
<organism evidence="3 4">
    <name type="scientific">Globodera pallida</name>
    <name type="common">Potato cyst nematode worm</name>
    <name type="synonym">Heterodera pallida</name>
    <dbReference type="NCBI Taxonomy" id="36090"/>
    <lineage>
        <taxon>Eukaryota</taxon>
        <taxon>Metazoa</taxon>
        <taxon>Ecdysozoa</taxon>
        <taxon>Nematoda</taxon>
        <taxon>Chromadorea</taxon>
        <taxon>Rhabditida</taxon>
        <taxon>Tylenchina</taxon>
        <taxon>Tylenchomorpha</taxon>
        <taxon>Tylenchoidea</taxon>
        <taxon>Heteroderidae</taxon>
        <taxon>Heteroderinae</taxon>
        <taxon>Globodera</taxon>
    </lineage>
</organism>
<feature type="compositionally biased region" description="Gly residues" evidence="1">
    <location>
        <begin position="114"/>
        <end position="123"/>
    </location>
</feature>
<reference evidence="3" key="1">
    <citation type="submission" date="2014-05" db="EMBL/GenBank/DDBJ databases">
        <title>The genome and life-stage specific transcriptomes of Globodera pallida elucidate key aspects of plant parasitism by a cyst nematode.</title>
        <authorList>
            <person name="Cotton J.A."/>
            <person name="Lilley C.J."/>
            <person name="Jones L.M."/>
            <person name="Kikuchi T."/>
            <person name="Reid A.J."/>
            <person name="Thorpe P."/>
            <person name="Tsai I.J."/>
            <person name="Beasley H."/>
            <person name="Blok V."/>
            <person name="Cock P.J.A."/>
            <person name="Van den Akker S.E."/>
            <person name="Holroyd N."/>
            <person name="Hunt M."/>
            <person name="Mantelin S."/>
            <person name="Naghra H."/>
            <person name="Pain A."/>
            <person name="Palomares-Rius J.E."/>
            <person name="Zarowiecki M."/>
            <person name="Berriman M."/>
            <person name="Jones J.T."/>
            <person name="Urwin P.E."/>
        </authorList>
    </citation>
    <scope>NUCLEOTIDE SEQUENCE [LARGE SCALE GENOMIC DNA]</scope>
    <source>
        <strain evidence="3">Lindley</strain>
    </source>
</reference>
<accession>A0A183BWT3</accession>
<proteinExistence type="predicted"/>
<dbReference type="AlphaFoldDB" id="A0A183BWT3"/>
<dbReference type="PROSITE" id="PS50097">
    <property type="entry name" value="BTB"/>
    <property type="match status" value="1"/>
</dbReference>
<dbReference type="FunFam" id="3.30.710.10:FF:000159">
    <property type="entry name" value="Speckle-type POZ protein B"/>
    <property type="match status" value="1"/>
</dbReference>
<dbReference type="PANTHER" id="PTHR24413">
    <property type="entry name" value="SPECKLE-TYPE POZ PROTEIN"/>
    <property type="match status" value="1"/>
</dbReference>
<feature type="region of interest" description="Disordered" evidence="1">
    <location>
        <begin position="110"/>
        <end position="134"/>
    </location>
</feature>
<dbReference type="WBParaSite" id="GPLIN_000507200">
    <property type="protein sequence ID" value="GPLIN_000507200"/>
    <property type="gene ID" value="GPLIN_000507200"/>
</dbReference>
<dbReference type="Proteomes" id="UP000050741">
    <property type="component" value="Unassembled WGS sequence"/>
</dbReference>
<reference evidence="4" key="2">
    <citation type="submission" date="2016-06" db="UniProtKB">
        <authorList>
            <consortium name="WormBaseParasite"/>
        </authorList>
    </citation>
    <scope>IDENTIFICATION</scope>
</reference>